<dbReference type="SUPFAM" id="SSF48452">
    <property type="entry name" value="TPR-like"/>
    <property type="match status" value="1"/>
</dbReference>
<evidence type="ECO:0000313" key="3">
    <source>
        <dbReference type="EMBL" id="NMM44979.1"/>
    </source>
</evidence>
<organism evidence="3 4">
    <name type="scientific">Pacificispira spongiicola</name>
    <dbReference type="NCBI Taxonomy" id="2729598"/>
    <lineage>
        <taxon>Bacteria</taxon>
        <taxon>Pseudomonadati</taxon>
        <taxon>Pseudomonadota</taxon>
        <taxon>Alphaproteobacteria</taxon>
        <taxon>Rhodospirillales</taxon>
        <taxon>Rhodospirillaceae</taxon>
        <taxon>Pacificispira</taxon>
    </lineage>
</organism>
<dbReference type="InterPro" id="IPR011990">
    <property type="entry name" value="TPR-like_helical_dom_sf"/>
</dbReference>
<dbReference type="SUPFAM" id="SSF53756">
    <property type="entry name" value="UDP-Glycosyltransferase/glycogen phosphorylase"/>
    <property type="match status" value="1"/>
</dbReference>
<feature type="repeat" description="TPR" evidence="1">
    <location>
        <begin position="44"/>
        <end position="77"/>
    </location>
</feature>
<dbReference type="RefSeq" id="WP_169625358.1">
    <property type="nucleotide sequence ID" value="NZ_JABBNT010000003.1"/>
</dbReference>
<reference evidence="3 4" key="1">
    <citation type="submission" date="2020-04" db="EMBL/GenBank/DDBJ databases">
        <title>Rhodospirillaceae bacterium KN72 isolated from deep sea.</title>
        <authorList>
            <person name="Zhang D.-C."/>
        </authorList>
    </citation>
    <scope>NUCLEOTIDE SEQUENCE [LARGE SCALE GENOMIC DNA]</scope>
    <source>
        <strain evidence="3 4">KN72</strain>
    </source>
</reference>
<dbReference type="AlphaFoldDB" id="A0A7Y0HH13"/>
<dbReference type="Proteomes" id="UP000539372">
    <property type="component" value="Unassembled WGS sequence"/>
</dbReference>
<feature type="region of interest" description="Disordered" evidence="2">
    <location>
        <begin position="491"/>
        <end position="560"/>
    </location>
</feature>
<feature type="compositionally biased region" description="Low complexity" evidence="2">
    <location>
        <begin position="516"/>
        <end position="533"/>
    </location>
</feature>
<dbReference type="Gene3D" id="1.25.40.10">
    <property type="entry name" value="Tetratricopeptide repeat domain"/>
    <property type="match status" value="1"/>
</dbReference>
<dbReference type="EMBL" id="JABBNT010000003">
    <property type="protein sequence ID" value="NMM44979.1"/>
    <property type="molecule type" value="Genomic_DNA"/>
</dbReference>
<dbReference type="InterPro" id="IPR019734">
    <property type="entry name" value="TPR_rpt"/>
</dbReference>
<dbReference type="SMART" id="SM00028">
    <property type="entry name" value="TPR"/>
    <property type="match status" value="3"/>
</dbReference>
<evidence type="ECO:0000256" key="1">
    <source>
        <dbReference type="PROSITE-ProRule" id="PRU00339"/>
    </source>
</evidence>
<sequence>MTDAALQKLFRTALRSGGGTDSPRGLEGAVAGFRAVLLAQPDYAPALCGLGEALRKLGRVAEAEAVLRTAIERHPTKPDLRRALAETLADWGRLDEALEEAEMAGDLARGDPVVLTLIGLLRERRGETALARAALEAACAGVPDAAALTELGRMRRQAGDPSGALAVLDRAVVAARHPKEKAFADVQRALALLSMGRLREGFRAYDARWKTGLLPNLDPKLPPWTGDALAGRTLLVRCEQGLSECLQFFRLAGTIEGGRVVVEAPPPLVPLLRASHRVSEVVAQGDPLPPADCWAPLLSLPRLLHIDAESIPDEVPYLRPDPSLMAEWRERLGPGPKIGIAWRGGDPLFENRRRSVPLDAFAPLAGVDGVRLISLQKGDGRQDVDHVPFPIYDPTDDMDEGPAGFIDTAVVMQDCALIVTADTAIAHLAGALARPCWVVLPEGGDWRFGWHPTHSAWYPTVECLRKPPGGTWTDVFAEIARRLTAIRQGHVEESPDGDDTPAAADTPAPDTPAPDTPAADTPAAAPTNPADSDPSSHESVDEARDETDLLGGFFGRSPEV</sequence>
<dbReference type="PROSITE" id="PS50005">
    <property type="entry name" value="TPR"/>
    <property type="match status" value="1"/>
</dbReference>
<keyword evidence="4" id="KW-1185">Reference proteome</keyword>
<evidence type="ECO:0000256" key="2">
    <source>
        <dbReference type="SAM" id="MobiDB-lite"/>
    </source>
</evidence>
<comment type="caution">
    <text evidence="3">The sequence shown here is derived from an EMBL/GenBank/DDBJ whole genome shotgun (WGS) entry which is preliminary data.</text>
</comment>
<keyword evidence="1" id="KW-0802">TPR repeat</keyword>
<evidence type="ECO:0000313" key="4">
    <source>
        <dbReference type="Proteomes" id="UP000539372"/>
    </source>
</evidence>
<protein>
    <submittedName>
        <fullName evidence="3">Tetratricopeptide repeat protein</fullName>
    </submittedName>
</protein>
<accession>A0A7Y0HH13</accession>
<proteinExistence type="predicted"/>
<dbReference type="Gene3D" id="3.40.50.2000">
    <property type="entry name" value="Glycogen Phosphorylase B"/>
    <property type="match status" value="1"/>
</dbReference>
<dbReference type="Pfam" id="PF13432">
    <property type="entry name" value="TPR_16"/>
    <property type="match status" value="2"/>
</dbReference>
<gene>
    <name evidence="3" type="ORF">HH303_10855</name>
</gene>
<name>A0A7Y0HH13_9PROT</name>